<evidence type="ECO:0000313" key="16">
    <source>
        <dbReference type="Proteomes" id="UP000001640"/>
    </source>
</evidence>
<dbReference type="AlphaFoldDB" id="G0V630"/>
<evidence type="ECO:0000256" key="3">
    <source>
        <dbReference type="ARBA" id="ARBA00011775"/>
    </source>
</evidence>
<gene>
    <name evidence="15" type="primary">NCAS0A03620</name>
    <name evidence="15" type="ordered locus">NCAS_0A03620</name>
</gene>
<dbReference type="HOGENOM" id="CLU_086803_0_0_1"/>
<proteinExistence type="inferred from homology"/>
<dbReference type="eggNOG" id="KOG3343">
    <property type="taxonomic scope" value="Eukaryota"/>
</dbReference>
<keyword evidence="8 12" id="KW-0333">Golgi apparatus</keyword>
<reference evidence="15 16" key="1">
    <citation type="journal article" date="2011" name="Proc. Natl. Acad. Sci. U.S.A.">
        <title>Evolutionary erosion of yeast sex chromosomes by mating-type switching accidents.</title>
        <authorList>
            <person name="Gordon J.L."/>
            <person name="Armisen D."/>
            <person name="Proux-Wera E."/>
            <person name="Oheigeartaigh S.S."/>
            <person name="Byrne K.P."/>
            <person name="Wolfe K.H."/>
        </authorList>
    </citation>
    <scope>NUCLEOTIDE SEQUENCE [LARGE SCALE GENOMIC DNA]</scope>
    <source>
        <strain evidence="16">ATCC 76901 / BCRC 22586 / CBS 4309 / NBRC 1992 / NRRL Y-12630</strain>
    </source>
</reference>
<keyword evidence="5 12" id="KW-0963">Cytoplasm</keyword>
<keyword evidence="9 12" id="KW-0472">Membrane</keyword>
<dbReference type="SUPFAM" id="SSF64356">
    <property type="entry name" value="SNARE-like"/>
    <property type="match status" value="1"/>
</dbReference>
<protein>
    <recommendedName>
        <fullName evidence="12">Coatomer subunit zeta</fullName>
    </recommendedName>
</protein>
<accession>G0V630</accession>
<evidence type="ECO:0000256" key="7">
    <source>
        <dbReference type="ARBA" id="ARBA00022927"/>
    </source>
</evidence>
<evidence type="ECO:0000259" key="14">
    <source>
        <dbReference type="Pfam" id="PF01217"/>
    </source>
</evidence>
<dbReference type="FunFam" id="3.30.450.60:FF:000013">
    <property type="entry name" value="Coatomer subunit zeta"/>
    <property type="match status" value="1"/>
</dbReference>
<dbReference type="EMBL" id="HE576752">
    <property type="protein sequence ID" value="CCC66920.1"/>
    <property type="molecule type" value="Genomic_DNA"/>
</dbReference>
<dbReference type="GO" id="GO:0006890">
    <property type="term" value="P:retrograde vesicle-mediated transport, Golgi to endoplasmic reticulum"/>
    <property type="evidence" value="ECO:0007669"/>
    <property type="project" value="UniProtKB-UniRule"/>
</dbReference>
<dbReference type="FunCoup" id="G0V630">
    <property type="interactions" value="547"/>
</dbReference>
<dbReference type="GO" id="GO:0006886">
    <property type="term" value="P:intracellular protein transport"/>
    <property type="evidence" value="ECO:0007669"/>
    <property type="project" value="TreeGrafter"/>
</dbReference>
<comment type="subcellular location">
    <subcellularLocation>
        <location evidence="12">Cytoplasm</location>
    </subcellularLocation>
    <subcellularLocation>
        <location evidence="1 12">Golgi apparatus membrane</location>
        <topology evidence="1 12">Peripheral membrane protein</topology>
        <orientation evidence="1 12">Cytoplasmic side</orientation>
    </subcellularLocation>
    <subcellularLocation>
        <location evidence="12">Cytoplasmic vesicle</location>
        <location evidence="12">COPI-coated vesicle membrane</location>
        <topology evidence="12">Peripheral membrane protein</topology>
        <orientation evidence="12">Cytoplasmic side</orientation>
    </subcellularLocation>
</comment>
<dbReference type="STRING" id="1064592.G0V630"/>
<evidence type="ECO:0000256" key="13">
    <source>
        <dbReference type="SAM" id="MobiDB-lite"/>
    </source>
</evidence>
<keyword evidence="4 12" id="KW-0813">Transport</keyword>
<keyword evidence="6 12" id="KW-0931">ER-Golgi transport</keyword>
<dbReference type="InterPro" id="IPR011012">
    <property type="entry name" value="Longin-like_dom_sf"/>
</dbReference>
<reference key="2">
    <citation type="submission" date="2011-08" db="EMBL/GenBank/DDBJ databases">
        <title>Genome sequence of Naumovozyma castellii.</title>
        <authorList>
            <person name="Gordon J.L."/>
            <person name="Armisen D."/>
            <person name="Proux-Wera E."/>
            <person name="OhEigeartaigh S.S."/>
            <person name="Byrne K.P."/>
            <person name="Wolfe K.H."/>
        </authorList>
    </citation>
    <scope>NUCLEOTIDE SEQUENCE</scope>
    <source>
        <strain>Type strain:CBS 4309</strain>
    </source>
</reference>
<dbReference type="GO" id="GO:0030126">
    <property type="term" value="C:COPI vesicle coat"/>
    <property type="evidence" value="ECO:0007669"/>
    <property type="project" value="UniProtKB-UniRule"/>
</dbReference>
<evidence type="ECO:0000256" key="1">
    <source>
        <dbReference type="ARBA" id="ARBA00004255"/>
    </source>
</evidence>
<dbReference type="Proteomes" id="UP000001640">
    <property type="component" value="Chromosome 1"/>
</dbReference>
<evidence type="ECO:0000256" key="5">
    <source>
        <dbReference type="ARBA" id="ARBA00022490"/>
    </source>
</evidence>
<evidence type="ECO:0000256" key="11">
    <source>
        <dbReference type="ARBA" id="ARBA00045555"/>
    </source>
</evidence>
<organism evidence="15 16">
    <name type="scientific">Naumovozyma castellii</name>
    <name type="common">Yeast</name>
    <name type="synonym">Saccharomyces castellii</name>
    <dbReference type="NCBI Taxonomy" id="27288"/>
    <lineage>
        <taxon>Eukaryota</taxon>
        <taxon>Fungi</taxon>
        <taxon>Dikarya</taxon>
        <taxon>Ascomycota</taxon>
        <taxon>Saccharomycotina</taxon>
        <taxon>Saccharomycetes</taxon>
        <taxon>Saccharomycetales</taxon>
        <taxon>Saccharomycetaceae</taxon>
        <taxon>Naumovozyma</taxon>
    </lineage>
</organism>
<dbReference type="GO" id="GO:0006891">
    <property type="term" value="P:intra-Golgi vesicle-mediated transport"/>
    <property type="evidence" value="ECO:0007669"/>
    <property type="project" value="TreeGrafter"/>
</dbReference>
<dbReference type="RefSeq" id="XP_003673309.1">
    <property type="nucleotide sequence ID" value="XM_003673261.1"/>
</dbReference>
<dbReference type="GeneID" id="96900407"/>
<keyword evidence="7 12" id="KW-0653">Protein transport</keyword>
<feature type="domain" description="AP complex mu/sigma subunit" evidence="14">
    <location>
        <begin position="67"/>
        <end position="197"/>
    </location>
</feature>
<evidence type="ECO:0000256" key="12">
    <source>
        <dbReference type="RuleBase" id="RU366053"/>
    </source>
</evidence>
<evidence type="ECO:0000256" key="10">
    <source>
        <dbReference type="ARBA" id="ARBA00023329"/>
    </source>
</evidence>
<comment type="function">
    <text evidence="11">The coatomer is a cytosolic protein complex that binds to dilysine motifs and reversibly associates with Golgi non-clathrin-coated vesicles, which further mediate biosynthetic protein transport from the ER, via the Golgi up to the trans Golgi network. Coatomer complex is required for budding from Golgi membranes, and is essential for the retrograde Golgi-to-ER transport of dilysine-tagged proteins. The zeta subunit may be involved in regulating the coat assembly and, hence, the rate of biosynthetic protein transport due to its association-dissociation properties with the coatomer complex.</text>
</comment>
<keyword evidence="16" id="KW-1185">Reference proteome</keyword>
<dbReference type="InParanoid" id="G0V630"/>
<dbReference type="PANTHER" id="PTHR11043:SF0">
    <property type="entry name" value="COATOMER SUBUNIT ZETA"/>
    <property type="match status" value="1"/>
</dbReference>
<evidence type="ECO:0000256" key="6">
    <source>
        <dbReference type="ARBA" id="ARBA00022892"/>
    </source>
</evidence>
<evidence type="ECO:0000256" key="8">
    <source>
        <dbReference type="ARBA" id="ARBA00023034"/>
    </source>
</evidence>
<evidence type="ECO:0000256" key="2">
    <source>
        <dbReference type="ARBA" id="ARBA00006972"/>
    </source>
</evidence>
<sequence>MNTTREAKGIEKNMSKATGKPMNGSTFLGSLYTVEAVLILNNNLGKASPEKEMGTGQQQQQQQDSGRVYVKYYTPPHTESEEAFNTLKKQIAFEKNLMSKTKKQDNEIMLLDNHLVLYKKCADVTLFLVGPISGNEILLNEAFGAFKGSLELVLNSSGIDRKNILEHYDMVLLAIDETFDNGIVLETDAAAIASRVSKPITQEPVQLDLDKGLLGAWGFAKSKLQELQQGL</sequence>
<dbReference type="KEGG" id="ncs:NCAS_0A03620"/>
<keyword evidence="10 12" id="KW-0968">Cytoplasmic vesicle</keyword>
<feature type="region of interest" description="Disordered" evidence="13">
    <location>
        <begin position="1"/>
        <end position="21"/>
    </location>
</feature>
<dbReference type="OMA" id="MNTTREA"/>
<dbReference type="Gene3D" id="3.30.450.60">
    <property type="match status" value="1"/>
</dbReference>
<dbReference type="Pfam" id="PF01217">
    <property type="entry name" value="Clat_adaptor_s"/>
    <property type="match status" value="1"/>
</dbReference>
<feature type="compositionally biased region" description="Basic and acidic residues" evidence="13">
    <location>
        <begin position="1"/>
        <end position="14"/>
    </location>
</feature>
<dbReference type="OrthoDB" id="10249988at2759"/>
<comment type="similarity">
    <text evidence="2 12">Belongs to the adaptor complexes small subunit family.</text>
</comment>
<evidence type="ECO:0000256" key="4">
    <source>
        <dbReference type="ARBA" id="ARBA00022448"/>
    </source>
</evidence>
<dbReference type="InterPro" id="IPR022775">
    <property type="entry name" value="AP_mu_sigma_su"/>
</dbReference>
<evidence type="ECO:0000256" key="9">
    <source>
        <dbReference type="ARBA" id="ARBA00023136"/>
    </source>
</evidence>
<dbReference type="GO" id="GO:0000139">
    <property type="term" value="C:Golgi membrane"/>
    <property type="evidence" value="ECO:0007669"/>
    <property type="project" value="UniProtKB-SubCell"/>
</dbReference>
<comment type="subunit">
    <text evidence="3 12">Oligomeric complex that consists of at least the alpha, beta, beta', gamma, delta, epsilon and zeta subunits.</text>
</comment>
<dbReference type="PANTHER" id="PTHR11043">
    <property type="entry name" value="ZETA-COAT PROTEIN"/>
    <property type="match status" value="1"/>
</dbReference>
<dbReference type="InterPro" id="IPR039652">
    <property type="entry name" value="Coatomer_zeta"/>
</dbReference>
<evidence type="ECO:0000313" key="15">
    <source>
        <dbReference type="EMBL" id="CCC66920.1"/>
    </source>
</evidence>
<name>G0V630_NAUCA</name>